<feature type="region of interest" description="Actin-binding" evidence="8">
    <location>
        <begin position="757"/>
        <end position="779"/>
    </location>
</feature>
<dbReference type="CDD" id="cd01383">
    <property type="entry name" value="MYSc_Myo8"/>
    <property type="match status" value="1"/>
</dbReference>
<dbReference type="PROSITE" id="PS51456">
    <property type="entry name" value="MYOSIN_MOTOR"/>
    <property type="match status" value="1"/>
</dbReference>
<dbReference type="PRINTS" id="PR00193">
    <property type="entry name" value="MYOSINHEAVY"/>
</dbReference>
<evidence type="ECO:0000256" key="8">
    <source>
        <dbReference type="PROSITE-ProRule" id="PRU00782"/>
    </source>
</evidence>
<feature type="domain" description="Myosin motor" evidence="11">
    <location>
        <begin position="207"/>
        <end position="877"/>
    </location>
</feature>
<dbReference type="Pfam" id="PF25369">
    <property type="entry name" value="SH3_VIII-1_N"/>
    <property type="match status" value="1"/>
</dbReference>
<dbReference type="InterPro" id="IPR036022">
    <property type="entry name" value="MYSc_Myo8"/>
</dbReference>
<feature type="region of interest" description="Disordered" evidence="10">
    <location>
        <begin position="1022"/>
        <end position="1051"/>
    </location>
</feature>
<keyword evidence="4 9" id="KW-0175">Coiled coil</keyword>
<evidence type="ECO:0000256" key="7">
    <source>
        <dbReference type="ARBA" id="ARBA00023203"/>
    </source>
</evidence>
<gene>
    <name evidence="13" type="ORF">KSP40_PGU001406</name>
</gene>
<dbReference type="InterPro" id="IPR036961">
    <property type="entry name" value="Kinesin_motor_dom_sf"/>
</dbReference>
<evidence type="ECO:0000256" key="3">
    <source>
        <dbReference type="ARBA" id="ARBA00022860"/>
    </source>
</evidence>
<comment type="caution">
    <text evidence="13">The sequence shown here is derived from an EMBL/GenBank/DDBJ whole genome shotgun (WGS) entry which is preliminary data.</text>
</comment>
<keyword evidence="2 8" id="KW-0067">ATP-binding</keyword>
<accession>A0ABR2MT36</accession>
<sequence length="1168" mass="132982">MISPTAMAASATVTSVRSSLEEMLESLRRRDEKPKDVPPALPSRPPSKGRLPSAKRSLPVKFKVENAISGTLPWSQEKEQEEKDAVLNSGIFGKKRMLKAGQPEESPYVKLPELESYEGRFEEDDISRSPENLSNFAVKFNNNSRLGESVDFVLRQKLRVWCRFSDTCWELGHVQSLSGQNAKILSNGKISTVAVESLLPANPDILDGTEDLINLSYLNEPSLLHSLKCRYTDDNIYTKAGPVLVAVNPFKKVHLYGNDFLEAYNHRRLGSPHTYAVADAAFSELMRDGVNQSIIISGESGAGKTETAKIAMQYLAALGGGSGIALKIMHTNPILEAFGNAKTSRNDNSSRFGKLFEMQFSMTGSLCGAKIQTFLLEKSRVVQHVKGERSYHIFYQLCAGASLDLKDKLNLKSSHEYDYLKQSDCLSISDVDDAQMFQMLMKAFDNVGICKEDQENAFAALAVVLWLGNVKFEVIDNENHVQVIPAEGVTTAAKLMGCEIDELMLALSTHTIQAGNDSIVQRLTLQQAIDTRDALAKSIYASLFEWLVEQVNISLEAGKRHTGRCINILDIFGFESFHNNSFEQFCINYTNERLQQHFIRHLFKLEQEEYTQDGIDWSNVDFIDNTECLNLFEKKPLGLLSLLDEESNFPKATDLTLAVKFQQHLSSNPCFKGEIDGAFKIRHYAGEVLYDTSRFLEKNRDPIYSDTVQLLQICSCKLFQSFASRMLNQSKPLTIPHWLNGTDSQKHSVGTKFKAQLFRLMQRLESTTPHFIRCIKPNSKQLPGMFENDIVLEQLRCCGVLEVVRISRSGYPTRFTHQHFAQRYGFLLLRDVDFLDPLSVSISILYQFHILPEMYQVGYTKLFFRSGQIVALENARKRTIEKIVWIQKQYRGLQVRRHFQGLKKAVITLQSFTRGYLARKKFFNLKSKGRGKLYHEKINGGAKHKFIQEREDFPEVQALALIEVRKRALQAEAMLREKEDECAALREKLHLLDIKLSENDLSMKAKEEMWQKHMTSLQMSLEASKATQASGRPDSSPLLHNPHNHDDHHNHDLEDGIYTMLYTPGATPPRQHPTYSAAPVRDSDDNRDAVGLLTREFEQRMQVFEGASRIIGQTNPEEELRTLKVRFYAWKKDFKARLRERKAALRKSGISEGDKNRKRWWVRRAIKI</sequence>
<dbReference type="Gene3D" id="1.20.58.530">
    <property type="match status" value="1"/>
</dbReference>
<keyword evidence="7 8" id="KW-0009">Actin-binding</keyword>
<evidence type="ECO:0000256" key="1">
    <source>
        <dbReference type="ARBA" id="ARBA00022741"/>
    </source>
</evidence>
<name>A0ABR2MT36_9ASPA</name>
<organism evidence="13 14">
    <name type="scientific">Platanthera guangdongensis</name>
    <dbReference type="NCBI Taxonomy" id="2320717"/>
    <lineage>
        <taxon>Eukaryota</taxon>
        <taxon>Viridiplantae</taxon>
        <taxon>Streptophyta</taxon>
        <taxon>Embryophyta</taxon>
        <taxon>Tracheophyta</taxon>
        <taxon>Spermatophyta</taxon>
        <taxon>Magnoliopsida</taxon>
        <taxon>Liliopsida</taxon>
        <taxon>Asparagales</taxon>
        <taxon>Orchidaceae</taxon>
        <taxon>Orchidoideae</taxon>
        <taxon>Orchideae</taxon>
        <taxon>Orchidinae</taxon>
        <taxon>Platanthera</taxon>
    </lineage>
</organism>
<dbReference type="InterPro" id="IPR004009">
    <property type="entry name" value="SH3_Myosin"/>
</dbReference>
<dbReference type="Pfam" id="PF00063">
    <property type="entry name" value="Myosin_head"/>
    <property type="match status" value="1"/>
</dbReference>
<dbReference type="PROSITE" id="PS50096">
    <property type="entry name" value="IQ"/>
    <property type="match status" value="2"/>
</dbReference>
<evidence type="ECO:0000313" key="14">
    <source>
        <dbReference type="Proteomes" id="UP001412067"/>
    </source>
</evidence>
<dbReference type="InterPro" id="IPR057535">
    <property type="entry name" value="MYO1-3_N_SH3"/>
</dbReference>
<feature type="compositionally biased region" description="Basic and acidic residues" evidence="10">
    <location>
        <begin position="25"/>
        <end position="36"/>
    </location>
</feature>
<keyword evidence="14" id="KW-1185">Reference proteome</keyword>
<keyword evidence="3" id="KW-0112">Calmodulin-binding</keyword>
<dbReference type="SUPFAM" id="SSF52540">
    <property type="entry name" value="P-loop containing nucleoside triphosphate hydrolases"/>
    <property type="match status" value="1"/>
</dbReference>
<feature type="binding site" evidence="8">
    <location>
        <begin position="298"/>
        <end position="305"/>
    </location>
    <ligand>
        <name>ATP</name>
        <dbReference type="ChEBI" id="CHEBI:30616"/>
    </ligand>
</feature>
<keyword evidence="5 8" id="KW-0518">Myosin</keyword>
<evidence type="ECO:0000256" key="6">
    <source>
        <dbReference type="ARBA" id="ARBA00023175"/>
    </source>
</evidence>
<dbReference type="PROSITE" id="PS51844">
    <property type="entry name" value="SH3_LIKE"/>
    <property type="match status" value="1"/>
</dbReference>
<comment type="similarity">
    <text evidence="8">Belongs to the TRAFAC class myosin-kinesin ATPase superfamily. Myosin family.</text>
</comment>
<dbReference type="EMBL" id="JBBWWR010000005">
    <property type="protein sequence ID" value="KAK8967333.1"/>
    <property type="molecule type" value="Genomic_DNA"/>
</dbReference>
<dbReference type="SMART" id="SM00015">
    <property type="entry name" value="IQ"/>
    <property type="match status" value="2"/>
</dbReference>
<evidence type="ECO:0000256" key="5">
    <source>
        <dbReference type="ARBA" id="ARBA00023123"/>
    </source>
</evidence>
<dbReference type="SMART" id="SM00242">
    <property type="entry name" value="MYSc"/>
    <property type="match status" value="1"/>
</dbReference>
<evidence type="ECO:0000259" key="12">
    <source>
        <dbReference type="PROSITE" id="PS51844"/>
    </source>
</evidence>
<dbReference type="Gene3D" id="1.20.120.720">
    <property type="entry name" value="Myosin VI head, motor domain, U50 subdomain"/>
    <property type="match status" value="1"/>
</dbReference>
<dbReference type="PANTHER" id="PTHR13140:SF706">
    <property type="entry name" value="DILUTE CLASS UNCONVENTIONAL MYOSIN, ISOFORM C"/>
    <property type="match status" value="1"/>
</dbReference>
<evidence type="ECO:0000313" key="13">
    <source>
        <dbReference type="EMBL" id="KAK8967333.1"/>
    </source>
</evidence>
<evidence type="ECO:0000259" key="11">
    <source>
        <dbReference type="PROSITE" id="PS51456"/>
    </source>
</evidence>
<dbReference type="Pfam" id="PF00612">
    <property type="entry name" value="IQ"/>
    <property type="match status" value="2"/>
</dbReference>
<dbReference type="Gene3D" id="1.20.5.190">
    <property type="match status" value="1"/>
</dbReference>
<dbReference type="InterPro" id="IPR000048">
    <property type="entry name" value="IQ_motif_EF-hand-BS"/>
</dbReference>
<evidence type="ECO:0000256" key="10">
    <source>
        <dbReference type="SAM" id="MobiDB-lite"/>
    </source>
</evidence>
<protein>
    <submittedName>
        <fullName evidence="13">Uncharacterized protein</fullName>
    </submittedName>
</protein>
<proteinExistence type="inferred from homology"/>
<evidence type="ECO:0000256" key="9">
    <source>
        <dbReference type="SAM" id="Coils"/>
    </source>
</evidence>
<evidence type="ECO:0000256" key="4">
    <source>
        <dbReference type="ARBA" id="ARBA00023054"/>
    </source>
</evidence>
<dbReference type="CDD" id="cd23767">
    <property type="entry name" value="IQCD"/>
    <property type="match status" value="1"/>
</dbReference>
<dbReference type="PANTHER" id="PTHR13140">
    <property type="entry name" value="MYOSIN"/>
    <property type="match status" value="1"/>
</dbReference>
<dbReference type="Proteomes" id="UP001412067">
    <property type="component" value="Unassembled WGS sequence"/>
</dbReference>
<dbReference type="Gene3D" id="6.20.240.20">
    <property type="match status" value="1"/>
</dbReference>
<dbReference type="InterPro" id="IPR001609">
    <property type="entry name" value="Myosin_head_motor_dom-like"/>
</dbReference>
<dbReference type="Gene3D" id="1.10.10.820">
    <property type="match status" value="1"/>
</dbReference>
<evidence type="ECO:0000256" key="2">
    <source>
        <dbReference type="ARBA" id="ARBA00022840"/>
    </source>
</evidence>
<feature type="domain" description="Myosin N-terminal SH3-like" evidence="12">
    <location>
        <begin position="155"/>
        <end position="203"/>
    </location>
</feature>
<keyword evidence="1 8" id="KW-0547">Nucleotide-binding</keyword>
<dbReference type="Gene3D" id="3.40.850.10">
    <property type="entry name" value="Kinesin motor domain"/>
    <property type="match status" value="1"/>
</dbReference>
<keyword evidence="6 8" id="KW-0505">Motor protein</keyword>
<feature type="coiled-coil region" evidence="9">
    <location>
        <begin position="961"/>
        <end position="995"/>
    </location>
</feature>
<dbReference type="InterPro" id="IPR027417">
    <property type="entry name" value="P-loop_NTPase"/>
</dbReference>
<feature type="region of interest" description="Disordered" evidence="10">
    <location>
        <begin position="22"/>
        <end position="56"/>
    </location>
</feature>
<reference evidence="13 14" key="1">
    <citation type="journal article" date="2022" name="Nat. Plants">
        <title>Genomes of leafy and leafless Platanthera orchids illuminate the evolution of mycoheterotrophy.</title>
        <authorList>
            <person name="Li M.H."/>
            <person name="Liu K.W."/>
            <person name="Li Z."/>
            <person name="Lu H.C."/>
            <person name="Ye Q.L."/>
            <person name="Zhang D."/>
            <person name="Wang J.Y."/>
            <person name="Li Y.F."/>
            <person name="Zhong Z.M."/>
            <person name="Liu X."/>
            <person name="Yu X."/>
            <person name="Liu D.K."/>
            <person name="Tu X.D."/>
            <person name="Liu B."/>
            <person name="Hao Y."/>
            <person name="Liao X.Y."/>
            <person name="Jiang Y.T."/>
            <person name="Sun W.H."/>
            <person name="Chen J."/>
            <person name="Chen Y.Q."/>
            <person name="Ai Y."/>
            <person name="Zhai J.W."/>
            <person name="Wu S.S."/>
            <person name="Zhou Z."/>
            <person name="Hsiao Y.Y."/>
            <person name="Wu W.L."/>
            <person name="Chen Y.Y."/>
            <person name="Lin Y.F."/>
            <person name="Hsu J.L."/>
            <person name="Li C.Y."/>
            <person name="Wang Z.W."/>
            <person name="Zhao X."/>
            <person name="Zhong W.Y."/>
            <person name="Ma X.K."/>
            <person name="Ma L."/>
            <person name="Huang J."/>
            <person name="Chen G.Z."/>
            <person name="Huang M.Z."/>
            <person name="Huang L."/>
            <person name="Peng D.H."/>
            <person name="Luo Y.B."/>
            <person name="Zou S.Q."/>
            <person name="Chen S.P."/>
            <person name="Lan S."/>
            <person name="Tsai W.C."/>
            <person name="Van de Peer Y."/>
            <person name="Liu Z.J."/>
        </authorList>
    </citation>
    <scope>NUCLEOTIDE SEQUENCE [LARGE SCALE GENOMIC DNA]</scope>
    <source>
        <strain evidence="13">Lor288</strain>
    </source>
</reference>